<dbReference type="GO" id="GO:0003677">
    <property type="term" value="F:DNA binding"/>
    <property type="evidence" value="ECO:0007669"/>
    <property type="project" value="InterPro"/>
</dbReference>
<organism evidence="8 9">
    <name type="scientific">Saccharothrix ecbatanensis</name>
    <dbReference type="NCBI Taxonomy" id="1105145"/>
    <lineage>
        <taxon>Bacteria</taxon>
        <taxon>Bacillati</taxon>
        <taxon>Actinomycetota</taxon>
        <taxon>Actinomycetes</taxon>
        <taxon>Pseudonocardiales</taxon>
        <taxon>Pseudonocardiaceae</taxon>
        <taxon>Saccharothrix</taxon>
    </lineage>
</organism>
<dbReference type="Pfam" id="PF02384">
    <property type="entry name" value="N6_Mtase"/>
    <property type="match status" value="1"/>
</dbReference>
<keyword evidence="9" id="KW-1185">Reference proteome</keyword>
<reference evidence="8 9" key="1">
    <citation type="submission" date="2020-08" db="EMBL/GenBank/DDBJ databases">
        <title>Sequencing the genomes of 1000 actinobacteria strains.</title>
        <authorList>
            <person name="Klenk H.-P."/>
        </authorList>
    </citation>
    <scope>NUCLEOTIDE SEQUENCE [LARGE SCALE GENOMIC DNA]</scope>
    <source>
        <strain evidence="8 9">DSM 45486</strain>
    </source>
</reference>
<evidence type="ECO:0000256" key="2">
    <source>
        <dbReference type="ARBA" id="ARBA00022603"/>
    </source>
</evidence>
<evidence type="ECO:0000313" key="9">
    <source>
        <dbReference type="Proteomes" id="UP000552097"/>
    </source>
</evidence>
<accession>A0A7W9HG27</accession>
<feature type="domain" description="DNA methylase adenine-specific" evidence="7">
    <location>
        <begin position="150"/>
        <end position="252"/>
    </location>
</feature>
<sequence length="286" mass="30865">MHSQKHPNHDVQRHAVDIAEAVDEAWHSAHRSGPLEVPVSVVAALALIAPPVDERTEAADWLLAADEHELARFMTLQWKLFVRARPDLVNRAWPLIRTWCGQTPPDSTTLQAAKSVADATINAGQLDLTGTTRRRDVDLLGLLLAALRSRTAKTTHGEFYTPADISMAMAALQGPPEDGSTFLDPAAGTGGLLRATANTMRAAGRDPTTVTWWAVDTDELAIACLAVNTVLWELGHKVVLGVGNSLTDDWAARAVAERADTLQIARDACLLRAVNDVVGLDSERIS</sequence>
<dbReference type="EC" id="2.1.1.72" evidence="1"/>
<dbReference type="Gene3D" id="3.40.50.150">
    <property type="entry name" value="Vaccinia Virus protein VP39"/>
    <property type="match status" value="1"/>
</dbReference>
<keyword evidence="5" id="KW-0680">Restriction system</keyword>
<comment type="caution">
    <text evidence="8">The sequence shown here is derived from an EMBL/GenBank/DDBJ whole genome shotgun (WGS) entry which is preliminary data.</text>
</comment>
<dbReference type="InterPro" id="IPR051537">
    <property type="entry name" value="DNA_Adenine_Mtase"/>
</dbReference>
<evidence type="ECO:0000256" key="4">
    <source>
        <dbReference type="ARBA" id="ARBA00022691"/>
    </source>
</evidence>
<evidence type="ECO:0000256" key="5">
    <source>
        <dbReference type="ARBA" id="ARBA00022747"/>
    </source>
</evidence>
<dbReference type="SUPFAM" id="SSF53335">
    <property type="entry name" value="S-adenosyl-L-methionine-dependent methyltransferases"/>
    <property type="match status" value="1"/>
</dbReference>
<dbReference type="GO" id="GO:0009007">
    <property type="term" value="F:site-specific DNA-methyltransferase (adenine-specific) activity"/>
    <property type="evidence" value="ECO:0007669"/>
    <property type="project" value="UniProtKB-EC"/>
</dbReference>
<evidence type="ECO:0000259" key="7">
    <source>
        <dbReference type="Pfam" id="PF02384"/>
    </source>
</evidence>
<dbReference type="InterPro" id="IPR003356">
    <property type="entry name" value="DNA_methylase_A-5"/>
</dbReference>
<gene>
    <name evidence="8" type="ORF">F4560_001074</name>
</gene>
<evidence type="ECO:0000256" key="3">
    <source>
        <dbReference type="ARBA" id="ARBA00022679"/>
    </source>
</evidence>
<evidence type="ECO:0000256" key="1">
    <source>
        <dbReference type="ARBA" id="ARBA00011900"/>
    </source>
</evidence>
<dbReference type="GO" id="GO:0032259">
    <property type="term" value="P:methylation"/>
    <property type="evidence" value="ECO:0007669"/>
    <property type="project" value="UniProtKB-KW"/>
</dbReference>
<evidence type="ECO:0000256" key="6">
    <source>
        <dbReference type="ARBA" id="ARBA00047942"/>
    </source>
</evidence>
<dbReference type="PANTHER" id="PTHR42933">
    <property type="entry name" value="SLR6095 PROTEIN"/>
    <property type="match status" value="1"/>
</dbReference>
<keyword evidence="3" id="KW-0808">Transferase</keyword>
<dbReference type="InterPro" id="IPR029063">
    <property type="entry name" value="SAM-dependent_MTases_sf"/>
</dbReference>
<dbReference type="GO" id="GO:0008170">
    <property type="term" value="F:N-methyltransferase activity"/>
    <property type="evidence" value="ECO:0007669"/>
    <property type="project" value="InterPro"/>
</dbReference>
<dbReference type="PANTHER" id="PTHR42933:SF3">
    <property type="entry name" value="TYPE I RESTRICTION ENZYME MJAVIII METHYLASE SUBUNIT"/>
    <property type="match status" value="1"/>
</dbReference>
<dbReference type="Proteomes" id="UP000552097">
    <property type="component" value="Unassembled WGS sequence"/>
</dbReference>
<dbReference type="RefSeq" id="WP_184916970.1">
    <property type="nucleotide sequence ID" value="NZ_JACHMO010000001.1"/>
</dbReference>
<keyword evidence="4" id="KW-0949">S-adenosyl-L-methionine</keyword>
<name>A0A7W9HG27_9PSEU</name>
<dbReference type="PRINTS" id="PR00507">
    <property type="entry name" value="N12N6MTFRASE"/>
</dbReference>
<dbReference type="EMBL" id="JACHMO010000001">
    <property type="protein sequence ID" value="MBB5801306.1"/>
    <property type="molecule type" value="Genomic_DNA"/>
</dbReference>
<evidence type="ECO:0000313" key="8">
    <source>
        <dbReference type="EMBL" id="MBB5801306.1"/>
    </source>
</evidence>
<proteinExistence type="predicted"/>
<dbReference type="AlphaFoldDB" id="A0A7W9HG27"/>
<keyword evidence="2" id="KW-0489">Methyltransferase</keyword>
<dbReference type="GO" id="GO:0009307">
    <property type="term" value="P:DNA restriction-modification system"/>
    <property type="evidence" value="ECO:0007669"/>
    <property type="project" value="UniProtKB-KW"/>
</dbReference>
<comment type="catalytic activity">
    <reaction evidence="6">
        <text>a 2'-deoxyadenosine in DNA + S-adenosyl-L-methionine = an N(6)-methyl-2'-deoxyadenosine in DNA + S-adenosyl-L-homocysteine + H(+)</text>
        <dbReference type="Rhea" id="RHEA:15197"/>
        <dbReference type="Rhea" id="RHEA-COMP:12418"/>
        <dbReference type="Rhea" id="RHEA-COMP:12419"/>
        <dbReference type="ChEBI" id="CHEBI:15378"/>
        <dbReference type="ChEBI" id="CHEBI:57856"/>
        <dbReference type="ChEBI" id="CHEBI:59789"/>
        <dbReference type="ChEBI" id="CHEBI:90615"/>
        <dbReference type="ChEBI" id="CHEBI:90616"/>
        <dbReference type="EC" id="2.1.1.72"/>
    </reaction>
</comment>
<protein>
    <recommendedName>
        <fullName evidence="1">site-specific DNA-methyltransferase (adenine-specific)</fullName>
        <ecNumber evidence="1">2.1.1.72</ecNumber>
    </recommendedName>
</protein>